<keyword evidence="6" id="KW-0547">Nucleotide-binding</keyword>
<dbReference type="EC" id="5.6.2.2" evidence="6"/>
<dbReference type="PRINTS" id="PR00418">
    <property type="entry name" value="TPI2FAMILY"/>
</dbReference>
<gene>
    <name evidence="10" type="primary">top2</name>
</gene>
<keyword evidence="3 6" id="KW-0799">Topoisomerase</keyword>
<dbReference type="GO" id="GO:0000819">
    <property type="term" value="P:sister chromatid segregation"/>
    <property type="evidence" value="ECO:0007669"/>
    <property type="project" value="TreeGrafter"/>
</dbReference>
<dbReference type="SUPFAM" id="SSF54211">
    <property type="entry name" value="Ribosomal protein S5 domain 2-like"/>
    <property type="match status" value="1"/>
</dbReference>
<comment type="function">
    <text evidence="6">Control of topological states of DNA by transient breakage and subsequent rejoining of DNA strands. Topoisomerase II makes double-strand breaks.</text>
</comment>
<comment type="subunit">
    <text evidence="6">Homodimer.</text>
</comment>
<dbReference type="PANTHER" id="PTHR10169:SF38">
    <property type="entry name" value="DNA TOPOISOMERASE 2"/>
    <property type="match status" value="1"/>
</dbReference>
<feature type="domain" description="DNA topoisomerase type IIA subunit B" evidence="8">
    <location>
        <begin position="267"/>
        <end position="353"/>
    </location>
</feature>
<dbReference type="InterPro" id="IPR003594">
    <property type="entry name" value="HATPase_dom"/>
</dbReference>
<organism evidence="10">
    <name type="scientific">Oehlia diaphana</name>
    <dbReference type="NCBI Taxonomy" id="118614"/>
    <lineage>
        <taxon>Eukaryota</taxon>
        <taxon>Fungi</taxon>
        <taxon>Fungi incertae sedis</taxon>
        <taxon>Mucoromycota</taxon>
        <taxon>Glomeromycotina</taxon>
        <taxon>Glomeromycetes</taxon>
        <taxon>Glomerales</taxon>
        <taxon>Glomeraceae</taxon>
        <taxon>Oehlia</taxon>
    </lineage>
</organism>
<accession>G0LNZ0</accession>
<evidence type="ECO:0000256" key="6">
    <source>
        <dbReference type="RuleBase" id="RU362094"/>
    </source>
</evidence>
<evidence type="ECO:0000256" key="7">
    <source>
        <dbReference type="SAM" id="MobiDB-lite"/>
    </source>
</evidence>
<dbReference type="InterPro" id="IPR020568">
    <property type="entry name" value="Ribosomal_Su5_D2-typ_SF"/>
</dbReference>
<dbReference type="GO" id="GO:0006265">
    <property type="term" value="P:DNA topological change"/>
    <property type="evidence" value="ECO:0007669"/>
    <property type="project" value="UniProtKB-UniRule"/>
</dbReference>
<dbReference type="GO" id="GO:0003918">
    <property type="term" value="F:DNA topoisomerase type II (double strand cut, ATP-hydrolyzing) activity"/>
    <property type="evidence" value="ECO:0007669"/>
    <property type="project" value="UniProtKB-UniRule"/>
</dbReference>
<dbReference type="InterPro" id="IPR050634">
    <property type="entry name" value="DNA_Topoisomerase_II"/>
</dbReference>
<feature type="compositionally biased region" description="Polar residues" evidence="7">
    <location>
        <begin position="1"/>
        <end position="11"/>
    </location>
</feature>
<feature type="region of interest" description="Disordered" evidence="7">
    <location>
        <begin position="1"/>
        <end position="39"/>
    </location>
</feature>
<dbReference type="GO" id="GO:0005634">
    <property type="term" value="C:nucleus"/>
    <property type="evidence" value="ECO:0007669"/>
    <property type="project" value="TreeGrafter"/>
</dbReference>
<evidence type="ECO:0000259" key="9">
    <source>
        <dbReference type="Pfam" id="PF02518"/>
    </source>
</evidence>
<protein>
    <recommendedName>
        <fullName evidence="6">DNA topoisomerase 2</fullName>
        <ecNumber evidence="6">5.6.2.2</ecNumber>
    </recommendedName>
</protein>
<comment type="catalytic activity">
    <reaction evidence="1 6">
        <text>ATP-dependent breakage, passage and rejoining of double-stranded DNA.</text>
        <dbReference type="EC" id="5.6.2.2"/>
    </reaction>
</comment>
<evidence type="ECO:0000256" key="3">
    <source>
        <dbReference type="ARBA" id="ARBA00023029"/>
    </source>
</evidence>
<evidence type="ECO:0000256" key="2">
    <source>
        <dbReference type="ARBA" id="ARBA00001946"/>
    </source>
</evidence>
<dbReference type="InterPro" id="IPR036890">
    <property type="entry name" value="HATPase_C_sf"/>
</dbReference>
<reference evidence="10" key="1">
    <citation type="journal article" date="2011" name="Genome Biol. Evol.">
        <title>Conserved meiotic machinery in Glomus spp., a putatively ancient asexual fungal lineage.</title>
        <authorList>
            <person name="Halary S."/>
            <person name="Malik S.B."/>
            <person name="Lildhar L."/>
            <person name="Slamovits C.H."/>
            <person name="Hijri M."/>
            <person name="Corradi N."/>
        </authorList>
    </citation>
    <scope>NUCLEOTIDE SEQUENCE</scope>
</reference>
<keyword evidence="6" id="KW-0067">ATP-binding</keyword>
<name>G0LNZ0_9GLOM</name>
<dbReference type="Pfam" id="PF02518">
    <property type="entry name" value="HATPase_c"/>
    <property type="match status" value="1"/>
</dbReference>
<dbReference type="SUPFAM" id="SSF55874">
    <property type="entry name" value="ATPase domain of HSP90 chaperone/DNA topoisomerase II/histidine kinase"/>
    <property type="match status" value="1"/>
</dbReference>
<dbReference type="InterPro" id="IPR001241">
    <property type="entry name" value="Topo_IIA"/>
</dbReference>
<dbReference type="EMBL" id="FR775264">
    <property type="protein sequence ID" value="CBY93681.1"/>
    <property type="molecule type" value="Genomic_DNA"/>
</dbReference>
<dbReference type="InterPro" id="IPR013506">
    <property type="entry name" value="Topo_IIA_bsu_dom2"/>
</dbReference>
<dbReference type="Gene3D" id="3.30.565.10">
    <property type="entry name" value="Histidine kinase-like ATPase, C-terminal domain"/>
    <property type="match status" value="1"/>
</dbReference>
<comment type="similarity">
    <text evidence="6">Belongs to the type II topoisomerase family.</text>
</comment>
<dbReference type="Gene3D" id="3.30.230.10">
    <property type="match status" value="1"/>
</dbReference>
<dbReference type="GO" id="GO:0000712">
    <property type="term" value="P:resolution of meiotic recombination intermediates"/>
    <property type="evidence" value="ECO:0007669"/>
    <property type="project" value="TreeGrafter"/>
</dbReference>
<evidence type="ECO:0000256" key="1">
    <source>
        <dbReference type="ARBA" id="ARBA00000185"/>
    </source>
</evidence>
<dbReference type="SMART" id="SM00433">
    <property type="entry name" value="TOP2c"/>
    <property type="match status" value="1"/>
</dbReference>
<comment type="cofactor">
    <cofactor evidence="2">
        <name>Mg(2+)</name>
        <dbReference type="ChEBI" id="CHEBI:18420"/>
    </cofactor>
</comment>
<keyword evidence="5 6" id="KW-0413">Isomerase</keyword>
<dbReference type="InterPro" id="IPR014721">
    <property type="entry name" value="Ribsml_uS5_D2-typ_fold_subgr"/>
</dbReference>
<proteinExistence type="inferred from homology"/>
<feature type="domain" description="Histidine kinase/HSP90-like ATPase" evidence="9">
    <location>
        <begin position="96"/>
        <end position="173"/>
    </location>
</feature>
<sequence>MSDSQVQNENTEPTKKVTKPRKPRAESSSKSSEVATPSKAIEKTIEEVYQKKTQLEHVLLRPDTYVGSVEPLKEKMWVYDSEKQGMVYRDITYVPGLYKIVDEILVNAADNKVRDPTMNTIKVNINKEEGTISIYNNGKGIPIEIHKEEKFGEKKVTGGRNGYGAKLANIFSTEFIVETTDSSVSKKYRQIFRNNMSVIEEPKLTSYSKKEEYTMITFKPDFEKFNMSQFDDDITALLKKRVYDMVACVNNIKVYLNNEKLKLKDFKEYMQLYLGEREEPRPEIVYERVNNRWEIGVLPSSESQFLQISFVNSICTSKGGTHVNYIADQLADRILSAVKSKKKDANIKKNQVKIICGFR</sequence>
<dbReference type="Pfam" id="PF00204">
    <property type="entry name" value="DNA_gyraseB"/>
    <property type="match status" value="1"/>
</dbReference>
<dbReference type="PANTHER" id="PTHR10169">
    <property type="entry name" value="DNA TOPOISOMERASE/GYRASE"/>
    <property type="match status" value="1"/>
</dbReference>
<evidence type="ECO:0000256" key="4">
    <source>
        <dbReference type="ARBA" id="ARBA00023125"/>
    </source>
</evidence>
<dbReference type="GO" id="GO:0003677">
    <property type="term" value="F:DNA binding"/>
    <property type="evidence" value="ECO:0007669"/>
    <property type="project" value="UniProtKB-UniRule"/>
</dbReference>
<evidence type="ECO:0000256" key="5">
    <source>
        <dbReference type="ARBA" id="ARBA00023235"/>
    </source>
</evidence>
<feature type="compositionally biased region" description="Polar residues" evidence="7">
    <location>
        <begin position="26"/>
        <end position="35"/>
    </location>
</feature>
<dbReference type="GO" id="GO:0005524">
    <property type="term" value="F:ATP binding"/>
    <property type="evidence" value="ECO:0007669"/>
    <property type="project" value="UniProtKB-UniRule"/>
</dbReference>
<evidence type="ECO:0000259" key="8">
    <source>
        <dbReference type="Pfam" id="PF00204"/>
    </source>
</evidence>
<keyword evidence="4 6" id="KW-0238">DNA-binding</keyword>
<dbReference type="AlphaFoldDB" id="G0LNZ0"/>
<evidence type="ECO:0000313" key="10">
    <source>
        <dbReference type="EMBL" id="CBY93681.1"/>
    </source>
</evidence>